<dbReference type="PROSITE" id="PS50901">
    <property type="entry name" value="FTSK"/>
    <property type="match status" value="2"/>
</dbReference>
<feature type="domain" description="FtsK" evidence="6">
    <location>
        <begin position="458"/>
        <end position="654"/>
    </location>
</feature>
<keyword evidence="5" id="KW-0472">Membrane</keyword>
<gene>
    <name evidence="7" type="ordered locus">Clole_3758</name>
</gene>
<dbReference type="PANTHER" id="PTHR22683:SF1">
    <property type="entry name" value="TYPE VII SECRETION SYSTEM PROTEIN ESSC"/>
    <property type="match status" value="1"/>
</dbReference>
<keyword evidence="2 4" id="KW-0547">Nucleotide-binding</keyword>
<protein>
    <submittedName>
        <fullName evidence="7">Cell division protein FtsK/SpoIIIE</fullName>
    </submittedName>
</protein>
<dbReference type="SMART" id="SM00382">
    <property type="entry name" value="AAA"/>
    <property type="match status" value="3"/>
</dbReference>
<keyword evidence="5" id="KW-1133">Transmembrane helix</keyword>
<dbReference type="InterPro" id="IPR023839">
    <property type="entry name" value="Firmicutes_EssC_C"/>
</dbReference>
<keyword evidence="3 4" id="KW-0067">ATP-binding</keyword>
<feature type="transmembrane region" description="Helical" evidence="5">
    <location>
        <begin position="66"/>
        <end position="84"/>
    </location>
</feature>
<evidence type="ECO:0000256" key="3">
    <source>
        <dbReference type="ARBA" id="ARBA00022840"/>
    </source>
</evidence>
<evidence type="ECO:0000256" key="4">
    <source>
        <dbReference type="PROSITE-ProRule" id="PRU00289"/>
    </source>
</evidence>
<dbReference type="GO" id="GO:0016020">
    <property type="term" value="C:membrane"/>
    <property type="evidence" value="ECO:0007669"/>
    <property type="project" value="UniProtKB-SubCell"/>
</dbReference>
<proteinExistence type="predicted"/>
<dbReference type="PANTHER" id="PTHR22683">
    <property type="entry name" value="SPORULATION PROTEIN RELATED"/>
    <property type="match status" value="1"/>
</dbReference>
<dbReference type="GO" id="GO:0051301">
    <property type="term" value="P:cell division"/>
    <property type="evidence" value="ECO:0007669"/>
    <property type="project" value="UniProtKB-KW"/>
</dbReference>
<dbReference type="GO" id="GO:0003677">
    <property type="term" value="F:DNA binding"/>
    <property type="evidence" value="ECO:0007669"/>
    <property type="project" value="InterPro"/>
</dbReference>
<dbReference type="InterPro" id="IPR003593">
    <property type="entry name" value="AAA+_ATPase"/>
</dbReference>
<dbReference type="eggNOG" id="COG1674">
    <property type="taxonomic scope" value="Bacteria"/>
</dbReference>
<evidence type="ECO:0000259" key="6">
    <source>
        <dbReference type="PROSITE" id="PS50901"/>
    </source>
</evidence>
<dbReference type="Gene3D" id="3.40.50.300">
    <property type="entry name" value="P-loop containing nucleotide triphosphate hydrolases"/>
    <property type="match status" value="3"/>
</dbReference>
<dbReference type="CDD" id="cd01127">
    <property type="entry name" value="TrwB_TraG_TraD_VirD4"/>
    <property type="match status" value="1"/>
</dbReference>
<dbReference type="EMBL" id="CP002582">
    <property type="protein sequence ID" value="ADZ85438.1"/>
    <property type="molecule type" value="Genomic_DNA"/>
</dbReference>
<feature type="binding site" evidence="4">
    <location>
        <begin position="480"/>
        <end position="487"/>
    </location>
    <ligand>
        <name>ATP</name>
        <dbReference type="ChEBI" id="CHEBI:30616"/>
    </ligand>
</feature>
<keyword evidence="7" id="KW-0132">Cell division</keyword>
<dbReference type="HOGENOM" id="CLU_003134_2_1_9"/>
<dbReference type="Proteomes" id="UP000008467">
    <property type="component" value="Chromosome"/>
</dbReference>
<dbReference type="NCBIfam" id="TIGR03928">
    <property type="entry name" value="T7_EssCb_Firm"/>
    <property type="match status" value="1"/>
</dbReference>
<evidence type="ECO:0000313" key="8">
    <source>
        <dbReference type="Proteomes" id="UP000008467"/>
    </source>
</evidence>
<dbReference type="InterPro" id="IPR002543">
    <property type="entry name" value="FtsK_dom"/>
</dbReference>
<evidence type="ECO:0000256" key="1">
    <source>
        <dbReference type="ARBA" id="ARBA00022737"/>
    </source>
</evidence>
<evidence type="ECO:0000256" key="5">
    <source>
        <dbReference type="SAM" id="Phobius"/>
    </source>
</evidence>
<dbReference type="KEGG" id="cle:Clole_3758"/>
<dbReference type="GO" id="GO:0005524">
    <property type="term" value="F:ATP binding"/>
    <property type="evidence" value="ECO:0007669"/>
    <property type="project" value="UniProtKB-UniRule"/>
</dbReference>
<keyword evidence="1" id="KW-0677">Repeat</keyword>
<reference evidence="7 8" key="1">
    <citation type="journal article" date="2011" name="J. Bacteriol.">
        <title>Complete genome sequence of the cellulose-degrading bacterium Cellulosilyticum lentocellum.</title>
        <authorList>
            <consortium name="US DOE Joint Genome Institute"/>
            <person name="Miller D.A."/>
            <person name="Suen G."/>
            <person name="Bruce D."/>
            <person name="Copeland A."/>
            <person name="Cheng J.F."/>
            <person name="Detter C."/>
            <person name="Goodwin L.A."/>
            <person name="Han C.S."/>
            <person name="Hauser L.J."/>
            <person name="Land M.L."/>
            <person name="Lapidus A."/>
            <person name="Lucas S."/>
            <person name="Meincke L."/>
            <person name="Pitluck S."/>
            <person name="Tapia R."/>
            <person name="Teshima H."/>
            <person name="Woyke T."/>
            <person name="Fox B.G."/>
            <person name="Angert E.R."/>
            <person name="Currie C.R."/>
        </authorList>
    </citation>
    <scope>NUCLEOTIDE SEQUENCE [LARGE SCALE GENOMIC DNA]</scope>
    <source>
        <strain evidence="8">ATCC 49066 / DSM 5427 / NCIMB 11756 / RHM5</strain>
    </source>
</reference>
<dbReference type="STRING" id="642492.Clole_3758"/>
<keyword evidence="7" id="KW-0131">Cell cycle</keyword>
<dbReference type="InterPro" id="IPR050206">
    <property type="entry name" value="FtsK/SpoIIIE/SftA"/>
</dbReference>
<dbReference type="InterPro" id="IPR027417">
    <property type="entry name" value="P-loop_NTPase"/>
</dbReference>
<sequence length="1302" mass="147053">MEENKGIIFSRPPRFLPELPKGEVEIPAPPSNQDKPEIGWLSILLPPAVMIAGSVLMSMAMKSNSFYIYITMATTAVTIFISILNATSQIKKYKKYIRTRKKKYLQLINDLKTEFTLAKEQQIVAMNEINPSPADCLDRLKSTDSKLWERTPAHEDFLSVRMGIGSIPASLQPKYQKAGLLLEPDPLQEEPEKLGKAFEMVSDLPVCLEILKSELCGIAGSEKEVRELLKVLALQIVTNHCYQDVKLVLLLKEDELAEWEWIKYLPHVWDDDFRIRFMMCGSAIAHNTLGILFEQFKERENRVSKSDQGAYSFSQYVFVVSDSELLEEEAISKYLFSGHRHLGVSTIFTAERKEYLPMNCRSVVTLQGQVGNYANKDNGIQVTFNVDAVNAEELEKASRYLAPVRLKKSSANFTLPKSITLLETMSAKRVEDVDVLNKWRANKTYNGMGVPIGARAGGELFNLDMQAYETSHGPHGLVAGTTGSGKSELLQSIIISLAINFHPHDVVFVLIDYKGGGMADVFKGMPHLVGTITNLGGNQTTRALVSIKSELKRRQAIFSAHEVNNIDKYQKLYHAGKAKEPLPHLIMIADEFAELKAEQPDFMKELVSAARVGRSLGVHLILATQKPAGVVDDQIWSNSRFKICLKVQDETDSRDVIKRPDAAMIKEPGRGYIQVGNDEIFEMFQSTFSGADYDPDGQASKKSKGKKKLFKVNLDGRSAQIYPTDQEHVDKSERDSQLKAMVEYITAVAKENQIEALKGPWLPPLAETIYLDEVLDYIKPEEDKQKEVWQNQNEELIATIGIEDDPKGQKQEALALNFTSEGNLIIYGAAGTGKTTLIEGIVMSLAYRYSPQQFSLYIMDFGGGTLKKYEQMPHCGGVMSIEDEDKINQFMLFIFRMMEERKEAMAQHFVANIQAYNKMSEQKFPYIILVIDNYFALSETYEEVDEKILTLSREGLKYGIYLIVTSNSPTLIRYKFSINFKMAISLQLTDETEYSNVVGRTEGLVPDKVLGRGLIKVEYPVEFQATLPYGKEQTILDVVKYFNKMDGIKKAVPIPQMPERISILKINQETSPDMLTIGLNQNDMLPVTIDLKTNIAIMVAGEVQTGKSTTLISWIKAIRKKVGEEQLQLYLADSNNMGLFNLAQEIEHFDLKNGEIEEITSELRDTLEQRREELNECRRNNGDVNQVYTSWKQIVIAFDNINEFAEDGDFDFKELMEFVIKKCYGLKVIILAAGIEAEYNENWDGLVKAIKEAQVGVLLGSIKEQSLYNIRVPYGYYEKEMQLGDGYLITKNKYIPLKLATI</sequence>
<keyword evidence="5" id="KW-0812">Transmembrane</keyword>
<name>F2JHU6_CELLD</name>
<feature type="domain" description="FtsK" evidence="6">
    <location>
        <begin position="811"/>
        <end position="995"/>
    </location>
</feature>
<evidence type="ECO:0000313" key="7">
    <source>
        <dbReference type="EMBL" id="ADZ85438.1"/>
    </source>
</evidence>
<evidence type="ECO:0000256" key="2">
    <source>
        <dbReference type="ARBA" id="ARBA00022741"/>
    </source>
</evidence>
<feature type="transmembrane region" description="Helical" evidence="5">
    <location>
        <begin position="38"/>
        <end position="59"/>
    </location>
</feature>
<dbReference type="Pfam" id="PF01580">
    <property type="entry name" value="FtsK_SpoIIIE"/>
    <property type="match status" value="2"/>
</dbReference>
<accession>F2JHU6</accession>
<dbReference type="RefSeq" id="WP_013658712.1">
    <property type="nucleotide sequence ID" value="NC_015275.1"/>
</dbReference>
<feature type="binding site" evidence="4">
    <location>
        <begin position="828"/>
        <end position="835"/>
    </location>
    <ligand>
        <name>ATP</name>
        <dbReference type="ChEBI" id="CHEBI:30616"/>
    </ligand>
</feature>
<keyword evidence="8" id="KW-1185">Reference proteome</keyword>
<organism evidence="7 8">
    <name type="scientific">Cellulosilyticum lentocellum (strain ATCC 49066 / DSM 5427 / NCIMB 11756 / RHM5)</name>
    <name type="common">Clostridium lentocellum</name>
    <dbReference type="NCBI Taxonomy" id="642492"/>
    <lineage>
        <taxon>Bacteria</taxon>
        <taxon>Bacillati</taxon>
        <taxon>Bacillota</taxon>
        <taxon>Clostridia</taxon>
        <taxon>Lachnospirales</taxon>
        <taxon>Cellulosilyticaceae</taxon>
        <taxon>Cellulosilyticum</taxon>
    </lineage>
</organism>
<dbReference type="SUPFAM" id="SSF52540">
    <property type="entry name" value="P-loop containing nucleoside triphosphate hydrolases"/>
    <property type="match status" value="2"/>
</dbReference>